<reference evidence="4 5" key="2">
    <citation type="submission" date="2010-03" db="EMBL/GenBank/DDBJ databases">
        <authorList>
            <person name="Payne S.H."/>
            <person name="Sutton G.G."/>
        </authorList>
    </citation>
    <scope>NUCLEOTIDE SEQUENCE [LARGE SCALE GENOMIC DNA]</scope>
    <source>
        <strain evidence="4 5">IP275</strain>
    </source>
</reference>
<dbReference type="CDD" id="cd04301">
    <property type="entry name" value="NAT_SF"/>
    <property type="match status" value="1"/>
</dbReference>
<evidence type="ECO:0000259" key="3">
    <source>
        <dbReference type="PROSITE" id="PS51186"/>
    </source>
</evidence>
<dbReference type="AlphaFoldDB" id="A0AAV3AW67"/>
<dbReference type="EMBL" id="AAOS02000035">
    <property type="protein sequence ID" value="EDR30705.1"/>
    <property type="molecule type" value="Genomic_DNA"/>
</dbReference>
<evidence type="ECO:0000256" key="1">
    <source>
        <dbReference type="ARBA" id="ARBA00022679"/>
    </source>
</evidence>
<evidence type="ECO:0000256" key="2">
    <source>
        <dbReference type="ARBA" id="ARBA00023315"/>
    </source>
</evidence>
<dbReference type="Pfam" id="PF13673">
    <property type="entry name" value="Acetyltransf_10"/>
    <property type="match status" value="1"/>
</dbReference>
<keyword evidence="2" id="KW-0012">Acyltransferase</keyword>
<name>A0AAV3AW67_YERPE</name>
<accession>A0AAV3AW67</accession>
<gene>
    <name evidence="4" type="ORF">YPIP275_2063</name>
</gene>
<evidence type="ECO:0000313" key="4">
    <source>
        <dbReference type="EMBL" id="EDR30705.1"/>
    </source>
</evidence>
<dbReference type="InterPro" id="IPR000182">
    <property type="entry name" value="GNAT_dom"/>
</dbReference>
<protein>
    <submittedName>
        <fullName evidence="4">Acetyltransferase, GNAT family</fullName>
    </submittedName>
</protein>
<dbReference type="Proteomes" id="UP000004430">
    <property type="component" value="Unassembled WGS sequence"/>
</dbReference>
<keyword evidence="1" id="KW-0808">Transferase</keyword>
<organism evidence="4 5">
    <name type="scientific">Yersinia pestis biovar Orientalis str. IP275</name>
    <dbReference type="NCBI Taxonomy" id="373665"/>
    <lineage>
        <taxon>Bacteria</taxon>
        <taxon>Pseudomonadati</taxon>
        <taxon>Pseudomonadota</taxon>
        <taxon>Gammaproteobacteria</taxon>
        <taxon>Enterobacterales</taxon>
        <taxon>Yersiniaceae</taxon>
        <taxon>Yersinia</taxon>
    </lineage>
</organism>
<dbReference type="GO" id="GO:0016747">
    <property type="term" value="F:acyltransferase activity, transferring groups other than amino-acyl groups"/>
    <property type="evidence" value="ECO:0007669"/>
    <property type="project" value="InterPro"/>
</dbReference>
<dbReference type="PANTHER" id="PTHR43877">
    <property type="entry name" value="AMINOALKYLPHOSPHONATE N-ACETYLTRANSFERASE-RELATED-RELATED"/>
    <property type="match status" value="1"/>
</dbReference>
<evidence type="ECO:0000313" key="5">
    <source>
        <dbReference type="Proteomes" id="UP000004430"/>
    </source>
</evidence>
<feature type="domain" description="N-acetyltransferase" evidence="3">
    <location>
        <begin position="12"/>
        <end position="184"/>
    </location>
</feature>
<sequence>MWITIAPFVTIMKIVLLNAATFPIYRSGLASLLIDAVTYGASVGYNTHTLSQEEAEGYFHSLRPAIEREALLLWIARDEIGIIGTIQLVLCQKPNGLNRAEIQKLLVHSRSRRTGIGHKLIIAAENTAVQLRRGLIYLDTQSGSSAESFYRAQGYRYVGEIPDYACTPNGNYHPTAIYFKRLFTVVQPHTAIQN</sequence>
<comment type="caution">
    <text evidence="4">The sequence shown here is derived from an EMBL/GenBank/DDBJ whole genome shotgun (WGS) entry which is preliminary data.</text>
</comment>
<dbReference type="Gene3D" id="3.40.630.30">
    <property type="match status" value="1"/>
</dbReference>
<reference evidence="4 5" key="1">
    <citation type="submission" date="2008-01" db="EMBL/GenBank/DDBJ databases">
        <title>Yersinia pestis Strain IP275 project at JCVI/TIGR.</title>
        <authorList>
            <person name="Ravel J."/>
            <person name="Eppinger M."/>
            <person name="Fricke W.F."/>
            <person name="Rosovitz M."/>
            <person name="Lindler L.E."/>
            <person name="Bearden S."/>
            <person name="Shriefer M."/>
        </authorList>
    </citation>
    <scope>NUCLEOTIDE SEQUENCE [LARGE SCALE GENOMIC DNA]</scope>
    <source>
        <strain evidence="4 5">IP275</strain>
    </source>
</reference>
<dbReference type="PROSITE" id="PS51186">
    <property type="entry name" value="GNAT"/>
    <property type="match status" value="1"/>
</dbReference>
<proteinExistence type="predicted"/>
<dbReference type="SUPFAM" id="SSF55729">
    <property type="entry name" value="Acyl-CoA N-acyltransferases (Nat)"/>
    <property type="match status" value="1"/>
</dbReference>
<dbReference type="InterPro" id="IPR016181">
    <property type="entry name" value="Acyl_CoA_acyltransferase"/>
</dbReference>
<dbReference type="InterPro" id="IPR050832">
    <property type="entry name" value="Bact_Acetyltransf"/>
</dbReference>